<dbReference type="Pfam" id="PF02515">
    <property type="entry name" value="CoA_transf_3"/>
    <property type="match status" value="1"/>
</dbReference>
<protein>
    <submittedName>
        <fullName evidence="1">Crotonobetainyl-CoA:carnitine CoA-transferase CaiB-like acyl-CoA transferase</fullName>
    </submittedName>
</protein>
<evidence type="ECO:0000313" key="1">
    <source>
        <dbReference type="EMBL" id="MDR7167285.1"/>
    </source>
</evidence>
<comment type="caution">
    <text evidence="1">The sequence shown here is derived from an EMBL/GenBank/DDBJ whole genome shotgun (WGS) entry which is preliminary data.</text>
</comment>
<sequence length="486" mass="50793">MFHGDKVTMAESARSAPLAGVPCRVLGGGPAAIHAERLLTALGATVADVTCDDTRYIAVNVGSSPAVQDWAESGAMAVTGRTDGPPSVAAGSAASATRAWLAVFAALREVDGSVCHHLPGVEILGERAALLGRGRNGPWSVGGAFRVLPTADGYLGVSLPRSDDFVLLPALIQGEISGEPWEALADWARTQRADEAAERAQLLGIAAATVPTSPSRPHDEQYRGRHGKAALLRPGGIRRNRRHQPLIVDFTALWAGPLCAHLLGLTGAQVVKVESTQRPDGARSGPRDFYDLMHSGHSSVAVDFTTTEGIETLQHLIDAADLVLEASRPRALRTLGIDAEAAVDAGTNWLGITAYGRCGPWSDRIGFGDDVAAAAGATFPDGPDILPGGDALADPMTGVYAAATAAAMLLSDRAFLADISMRDVVASAVEIPAEPHDVVRDSAGRWRVRTPAAEFQVRAPRARRASAPASELGADTQEVLARWIGP</sequence>
<dbReference type="Gene3D" id="3.40.50.10540">
    <property type="entry name" value="Crotonobetainyl-coa:carnitine coa-transferase, domain 1"/>
    <property type="match status" value="1"/>
</dbReference>
<keyword evidence="2" id="KW-1185">Reference proteome</keyword>
<dbReference type="InterPro" id="IPR003673">
    <property type="entry name" value="CoA-Trfase_fam_III"/>
</dbReference>
<gene>
    <name evidence="1" type="ORF">J2W56_001003</name>
</gene>
<dbReference type="RefSeq" id="WP_310399038.1">
    <property type="nucleotide sequence ID" value="NZ_JAVDWW010000001.1"/>
</dbReference>
<dbReference type="SUPFAM" id="SSF89796">
    <property type="entry name" value="CoA-transferase family III (CaiB/BaiF)"/>
    <property type="match status" value="2"/>
</dbReference>
<dbReference type="Proteomes" id="UP001251217">
    <property type="component" value="Unassembled WGS sequence"/>
</dbReference>
<evidence type="ECO:0000313" key="2">
    <source>
        <dbReference type="Proteomes" id="UP001251217"/>
    </source>
</evidence>
<dbReference type="InterPro" id="IPR050509">
    <property type="entry name" value="CoA-transferase_III"/>
</dbReference>
<reference evidence="1 2" key="1">
    <citation type="submission" date="2023-07" db="EMBL/GenBank/DDBJ databases">
        <title>Sorghum-associated microbial communities from plants grown in Nebraska, USA.</title>
        <authorList>
            <person name="Schachtman D."/>
        </authorList>
    </citation>
    <scope>NUCLEOTIDE SEQUENCE [LARGE SCALE GENOMIC DNA]</scope>
    <source>
        <strain evidence="1 2">4272</strain>
    </source>
</reference>
<organism evidence="1 2">
    <name type="scientific">Nocardia kruczakiae</name>
    <dbReference type="NCBI Taxonomy" id="261477"/>
    <lineage>
        <taxon>Bacteria</taxon>
        <taxon>Bacillati</taxon>
        <taxon>Actinomycetota</taxon>
        <taxon>Actinomycetes</taxon>
        <taxon>Mycobacteriales</taxon>
        <taxon>Nocardiaceae</taxon>
        <taxon>Nocardia</taxon>
    </lineage>
</organism>
<dbReference type="EMBL" id="JAVDWW010000001">
    <property type="protein sequence ID" value="MDR7167285.1"/>
    <property type="molecule type" value="Genomic_DNA"/>
</dbReference>
<proteinExistence type="predicted"/>
<dbReference type="PANTHER" id="PTHR48228:SF5">
    <property type="entry name" value="ALPHA-METHYLACYL-COA RACEMASE"/>
    <property type="match status" value="1"/>
</dbReference>
<dbReference type="InterPro" id="IPR023606">
    <property type="entry name" value="CoA-Trfase_III_dom_1_sf"/>
</dbReference>
<dbReference type="PANTHER" id="PTHR48228">
    <property type="entry name" value="SUCCINYL-COA--D-CITRAMALATE COA-TRANSFERASE"/>
    <property type="match status" value="1"/>
</dbReference>
<name>A0ABU1X9R5_9NOCA</name>
<accession>A0ABU1X9R5</accession>